<dbReference type="GO" id="GO:0005929">
    <property type="term" value="C:cilium"/>
    <property type="evidence" value="ECO:0007669"/>
    <property type="project" value="UniProtKB-SubCell"/>
</dbReference>
<evidence type="ECO:0000256" key="1">
    <source>
        <dbReference type="ARBA" id="ARBA00004138"/>
    </source>
</evidence>
<accession>A0A485M0I0</accession>
<dbReference type="InterPro" id="IPR013783">
    <property type="entry name" value="Ig-like_fold"/>
</dbReference>
<protein>
    <recommendedName>
        <fullName evidence="6">HYDIN/VesB/CFA65-like Ig-like domain-containing protein</fullName>
    </recommendedName>
</protein>
<organism evidence="7">
    <name type="scientific">anaerobic digester metagenome</name>
    <dbReference type="NCBI Taxonomy" id="1263854"/>
    <lineage>
        <taxon>unclassified sequences</taxon>
        <taxon>metagenomes</taxon>
        <taxon>ecological metagenomes</taxon>
    </lineage>
</organism>
<dbReference type="InterPro" id="IPR053879">
    <property type="entry name" value="HYDIN_VesB_CFA65-like_Ig"/>
</dbReference>
<evidence type="ECO:0000256" key="4">
    <source>
        <dbReference type="ARBA" id="ARBA00023069"/>
    </source>
</evidence>
<dbReference type="AlphaFoldDB" id="A0A485M0I0"/>
<sequence length="153" mass="17065">MGKIEVKISTGSYTNEILKNIRVETNDPEADLVTFTLKAQVVEILKVTPRLVNFGKIPQNDTTVREIVCENKGEGPVRILSIEAKPPTLLSLREQEPFVLNPGQSRKIAVKLSSGSSEGYVHGYVRFTTDLEFLPEKVVRVRADVKKQQDTGQ</sequence>
<dbReference type="Pfam" id="PF22544">
    <property type="entry name" value="HYDIN_VesB_CFA65-like_Ig"/>
    <property type="match status" value="1"/>
</dbReference>
<gene>
    <name evidence="7" type="ORF">SCFA_30050</name>
</gene>
<name>A0A485M0I0_9ZZZZ</name>
<reference evidence="7" key="1">
    <citation type="submission" date="2019-03" db="EMBL/GenBank/DDBJ databases">
        <authorList>
            <person name="Hao L."/>
        </authorList>
    </citation>
    <scope>NUCLEOTIDE SEQUENCE</scope>
</reference>
<proteinExistence type="predicted"/>
<dbReference type="Gene3D" id="2.60.40.10">
    <property type="entry name" value="Immunoglobulins"/>
    <property type="match status" value="1"/>
</dbReference>
<evidence type="ECO:0000256" key="3">
    <source>
        <dbReference type="ARBA" id="ARBA00022490"/>
    </source>
</evidence>
<evidence type="ECO:0000256" key="2">
    <source>
        <dbReference type="ARBA" id="ARBA00004496"/>
    </source>
</evidence>
<comment type="subcellular location">
    <subcellularLocation>
        <location evidence="1">Cell projection</location>
        <location evidence="1">Cilium</location>
    </subcellularLocation>
    <subcellularLocation>
        <location evidence="2">Cytoplasm</location>
    </subcellularLocation>
</comment>
<dbReference type="GO" id="GO:0005737">
    <property type="term" value="C:cytoplasm"/>
    <property type="evidence" value="ECO:0007669"/>
    <property type="project" value="UniProtKB-SubCell"/>
</dbReference>
<dbReference type="EMBL" id="CAADRM010000092">
    <property type="protein sequence ID" value="VFU14521.1"/>
    <property type="molecule type" value="Genomic_DNA"/>
</dbReference>
<keyword evidence="4" id="KW-0969">Cilium</keyword>
<evidence type="ECO:0000256" key="5">
    <source>
        <dbReference type="ARBA" id="ARBA00023273"/>
    </source>
</evidence>
<keyword evidence="3" id="KW-0963">Cytoplasm</keyword>
<evidence type="ECO:0000313" key="7">
    <source>
        <dbReference type="EMBL" id="VFU14521.1"/>
    </source>
</evidence>
<evidence type="ECO:0000259" key="6">
    <source>
        <dbReference type="Pfam" id="PF22544"/>
    </source>
</evidence>
<feature type="domain" description="HYDIN/VesB/CFA65-like Ig-like" evidence="6">
    <location>
        <begin position="44"/>
        <end position="117"/>
    </location>
</feature>
<keyword evidence="5" id="KW-0966">Cell projection</keyword>